<evidence type="ECO:0000256" key="4">
    <source>
        <dbReference type="ARBA" id="ARBA00022679"/>
    </source>
</evidence>
<dbReference type="SUPFAM" id="SSF51161">
    <property type="entry name" value="Trimeric LpxA-like enzymes"/>
    <property type="match status" value="1"/>
</dbReference>
<evidence type="ECO:0000313" key="11">
    <source>
        <dbReference type="Proteomes" id="UP000218113"/>
    </source>
</evidence>
<dbReference type="InterPro" id="IPR018357">
    <property type="entry name" value="Hexapep_transf_CS"/>
</dbReference>
<dbReference type="PIRSF" id="PIRSF000456">
    <property type="entry name" value="UDP-GlcNAc_acltr"/>
    <property type="match status" value="1"/>
</dbReference>
<keyword evidence="1 8" id="KW-0963">Cytoplasm</keyword>
<dbReference type="AlphaFoldDB" id="A0A2A4T7W6"/>
<dbReference type="Gene3D" id="1.20.1180.10">
    <property type="entry name" value="Udp N-acetylglucosamine O-acyltransferase, C-terminal domain"/>
    <property type="match status" value="1"/>
</dbReference>
<accession>A0A2A4T7W6</accession>
<dbReference type="Proteomes" id="UP000218113">
    <property type="component" value="Unassembled WGS sequence"/>
</dbReference>
<dbReference type="EC" id="2.3.1.129" evidence="8"/>
<keyword evidence="7 8" id="KW-0012">Acyltransferase</keyword>
<dbReference type="Pfam" id="PF13720">
    <property type="entry name" value="Acetyltransf_11"/>
    <property type="match status" value="1"/>
</dbReference>
<gene>
    <name evidence="8" type="primary">lpxA</name>
    <name evidence="10" type="ORF">COB67_03760</name>
</gene>
<dbReference type="Gene3D" id="2.160.10.10">
    <property type="entry name" value="Hexapeptide repeat proteins"/>
    <property type="match status" value="1"/>
</dbReference>
<dbReference type="InterPro" id="IPR037157">
    <property type="entry name" value="Acetyltransf_C_sf"/>
</dbReference>
<proteinExistence type="inferred from homology"/>
<evidence type="ECO:0000256" key="2">
    <source>
        <dbReference type="ARBA" id="ARBA00022516"/>
    </source>
</evidence>
<dbReference type="GO" id="GO:0016020">
    <property type="term" value="C:membrane"/>
    <property type="evidence" value="ECO:0007669"/>
    <property type="project" value="GOC"/>
</dbReference>
<dbReference type="PANTHER" id="PTHR43480">
    <property type="entry name" value="ACYL-[ACYL-CARRIER-PROTEIN]--UDP-N-ACETYLGLUCOSAMINE O-ACYLTRANSFERASE"/>
    <property type="match status" value="1"/>
</dbReference>
<dbReference type="PROSITE" id="PS00101">
    <property type="entry name" value="HEXAPEP_TRANSFERASES"/>
    <property type="match status" value="1"/>
</dbReference>
<comment type="subcellular location">
    <subcellularLocation>
        <location evidence="8">Cytoplasm</location>
    </subcellularLocation>
</comment>
<organism evidence="10 11">
    <name type="scientific">SAR324 cluster bacterium</name>
    <dbReference type="NCBI Taxonomy" id="2024889"/>
    <lineage>
        <taxon>Bacteria</taxon>
        <taxon>Deltaproteobacteria</taxon>
        <taxon>SAR324 cluster</taxon>
    </lineage>
</organism>
<keyword evidence="6 8" id="KW-0443">Lipid metabolism</keyword>
<comment type="function">
    <text evidence="8">Involved in the biosynthesis of lipid A, a phosphorylated glycolipid that anchors the lipopolysaccharide to the outer membrane of the cell.</text>
</comment>
<dbReference type="NCBIfam" id="TIGR01852">
    <property type="entry name" value="lipid_A_lpxA"/>
    <property type="match status" value="1"/>
</dbReference>
<evidence type="ECO:0000256" key="1">
    <source>
        <dbReference type="ARBA" id="ARBA00022490"/>
    </source>
</evidence>
<dbReference type="NCBIfam" id="NF003657">
    <property type="entry name" value="PRK05289.1"/>
    <property type="match status" value="1"/>
</dbReference>
<dbReference type="InterPro" id="IPR001451">
    <property type="entry name" value="Hexapep"/>
</dbReference>
<keyword evidence="5 8" id="KW-0677">Repeat</keyword>
<dbReference type="GO" id="GO:0005737">
    <property type="term" value="C:cytoplasm"/>
    <property type="evidence" value="ECO:0007669"/>
    <property type="project" value="UniProtKB-SubCell"/>
</dbReference>
<evidence type="ECO:0000313" key="10">
    <source>
        <dbReference type="EMBL" id="PCI29602.1"/>
    </source>
</evidence>
<comment type="caution">
    <text evidence="10">The sequence shown here is derived from an EMBL/GenBank/DDBJ whole genome shotgun (WGS) entry which is preliminary data.</text>
</comment>
<comment type="similarity">
    <text evidence="8">Belongs to the transferase hexapeptide repeat family. LpxA subfamily.</text>
</comment>
<comment type="subunit">
    <text evidence="8">Homotrimer.</text>
</comment>
<dbReference type="InterPro" id="IPR011004">
    <property type="entry name" value="Trimer_LpxA-like_sf"/>
</dbReference>
<comment type="pathway">
    <text evidence="8">Glycolipid biosynthesis; lipid IV(A) biosynthesis; lipid IV(A) from (3R)-3-hydroxytetradecanoyl-[acyl-carrier-protein] and UDP-N-acetyl-alpha-D-glucosamine: step 1/6.</text>
</comment>
<feature type="domain" description="UDP N-acetylglucosamine O-acyltransferase C-terminal" evidence="9">
    <location>
        <begin position="174"/>
        <end position="255"/>
    </location>
</feature>
<comment type="catalytic activity">
    <reaction evidence="8">
        <text>a (3R)-hydroxyacyl-[ACP] + UDP-N-acetyl-alpha-D-glucosamine = a UDP-3-O-[(3R)-3-hydroxyacyl]-N-acetyl-alpha-D-glucosamine + holo-[ACP]</text>
        <dbReference type="Rhea" id="RHEA:67812"/>
        <dbReference type="Rhea" id="RHEA-COMP:9685"/>
        <dbReference type="Rhea" id="RHEA-COMP:9945"/>
        <dbReference type="ChEBI" id="CHEBI:57705"/>
        <dbReference type="ChEBI" id="CHEBI:64479"/>
        <dbReference type="ChEBI" id="CHEBI:78827"/>
        <dbReference type="ChEBI" id="CHEBI:173225"/>
        <dbReference type="EC" id="2.3.1.129"/>
    </reaction>
</comment>
<dbReference type="EMBL" id="NVSR01000012">
    <property type="protein sequence ID" value="PCI29602.1"/>
    <property type="molecule type" value="Genomic_DNA"/>
</dbReference>
<evidence type="ECO:0000256" key="6">
    <source>
        <dbReference type="ARBA" id="ARBA00023098"/>
    </source>
</evidence>
<evidence type="ECO:0000256" key="3">
    <source>
        <dbReference type="ARBA" id="ARBA00022556"/>
    </source>
</evidence>
<keyword evidence="4 8" id="KW-0808">Transferase</keyword>
<dbReference type="GO" id="GO:0009245">
    <property type="term" value="P:lipid A biosynthetic process"/>
    <property type="evidence" value="ECO:0007669"/>
    <property type="project" value="UniProtKB-UniRule"/>
</dbReference>
<dbReference type="Pfam" id="PF00132">
    <property type="entry name" value="Hexapep"/>
    <property type="match status" value="1"/>
</dbReference>
<dbReference type="InterPro" id="IPR029098">
    <property type="entry name" value="Acetyltransf_C"/>
</dbReference>
<dbReference type="CDD" id="cd03351">
    <property type="entry name" value="LbH_UDP-GlcNAc_AT"/>
    <property type="match status" value="1"/>
</dbReference>
<evidence type="ECO:0000259" key="9">
    <source>
        <dbReference type="Pfam" id="PF13720"/>
    </source>
</evidence>
<dbReference type="PANTHER" id="PTHR43480:SF1">
    <property type="entry name" value="ACYL-[ACYL-CARRIER-PROTEIN]--UDP-N-ACETYLGLUCOSAMINE O-ACYLTRANSFERASE, MITOCHONDRIAL-RELATED"/>
    <property type="match status" value="1"/>
</dbReference>
<dbReference type="HAMAP" id="MF_00387">
    <property type="entry name" value="LpxA"/>
    <property type="match status" value="1"/>
</dbReference>
<keyword evidence="3 8" id="KW-0441">Lipid A biosynthesis</keyword>
<dbReference type="UniPathway" id="UPA00359">
    <property type="reaction ID" value="UER00477"/>
</dbReference>
<reference evidence="11" key="1">
    <citation type="submission" date="2017-08" db="EMBL/GenBank/DDBJ databases">
        <title>A dynamic microbial community with high functional redundancy inhabits the cold, oxic subseafloor aquifer.</title>
        <authorList>
            <person name="Tully B.J."/>
            <person name="Wheat C.G."/>
            <person name="Glazer B.T."/>
            <person name="Huber J.A."/>
        </authorList>
    </citation>
    <scope>NUCLEOTIDE SEQUENCE [LARGE SCALE GENOMIC DNA]</scope>
</reference>
<name>A0A2A4T7W6_9DELT</name>
<evidence type="ECO:0000256" key="7">
    <source>
        <dbReference type="ARBA" id="ARBA00023315"/>
    </source>
</evidence>
<keyword evidence="2 8" id="KW-0444">Lipid biosynthesis</keyword>
<dbReference type="InterPro" id="IPR010137">
    <property type="entry name" value="Lipid_A_LpxA"/>
</dbReference>
<dbReference type="GO" id="GO:0008780">
    <property type="term" value="F:acyl-[acyl-carrier-protein]-UDP-N-acetylglucosamine O-acyltransferase activity"/>
    <property type="evidence" value="ECO:0007669"/>
    <property type="project" value="UniProtKB-UniRule"/>
</dbReference>
<sequence length="256" mass="27919">MIHPSAIIDPKAQLDSTVIVGPYSFIGAGVEIGPHTEIKHHAVIEGPTKIGANNTIFPFASIGLEPQDKKFHGESSTLEIGDDNTIREYVTINRGTESGGGFTRVGDRNWIMAYCHIAHDCIVGNDVTMSNGATLGGHITIYDFATIGGLTGIHQFCRVGEYSIIGGQSMVTQDVVPYAMVAGNHAKNAGINYIGVERRGFTPAQINEINQAFKIFFKSGLTKNNAIIKLRETFPNQEYIRIFIDFVETSERGVCR</sequence>
<evidence type="ECO:0000256" key="8">
    <source>
        <dbReference type="HAMAP-Rule" id="MF_00387"/>
    </source>
</evidence>
<protein>
    <recommendedName>
        <fullName evidence="8">Acyl-[acyl-carrier-protein]--UDP-N-acetylglucosamine O-acyltransferase</fullName>
        <shortName evidence="8">UDP-N-acetylglucosamine acyltransferase</shortName>
        <ecNumber evidence="8">2.3.1.129</ecNumber>
    </recommendedName>
</protein>
<evidence type="ECO:0000256" key="5">
    <source>
        <dbReference type="ARBA" id="ARBA00022737"/>
    </source>
</evidence>